<gene>
    <name evidence="1" type="ORF">I5U16_01830</name>
</gene>
<sequence length="62" mass="7047">MSNEPKFPELPVELQVALVNAATAMATTKISALGSKYNQSFNFFDREYKLICDSLYKENRGR</sequence>
<reference evidence="1 2" key="1">
    <citation type="submission" date="2020-11" db="EMBL/GenBank/DDBJ databases">
        <title>Enhanced detection system for hospital associated transmission using whole genome sequencing surveillance.</title>
        <authorList>
            <person name="Harrison L.H."/>
            <person name="Van Tyne D."/>
            <person name="Marsh J.W."/>
            <person name="Griffith M.P."/>
            <person name="Snyder D.J."/>
            <person name="Cooper V.S."/>
            <person name="Mustapha M."/>
        </authorList>
    </citation>
    <scope>NUCLEOTIDE SEQUENCE [LARGE SCALE GENOMIC DNA]</scope>
    <source>
        <strain evidence="1 2">SER00227</strain>
    </source>
</reference>
<organism evidence="1 2">
    <name type="scientific">Serratia surfactantfaciens</name>
    <dbReference type="NCBI Taxonomy" id="2741499"/>
    <lineage>
        <taxon>Bacteria</taxon>
        <taxon>Pseudomonadati</taxon>
        <taxon>Pseudomonadota</taxon>
        <taxon>Gammaproteobacteria</taxon>
        <taxon>Enterobacterales</taxon>
        <taxon>Yersiniaceae</taxon>
        <taxon>Serratia</taxon>
    </lineage>
</organism>
<name>A0ABS0LU87_9GAMM</name>
<dbReference type="RefSeq" id="WP_197667220.1">
    <property type="nucleotide sequence ID" value="NZ_JADUMB010000001.1"/>
</dbReference>
<dbReference type="EMBL" id="JADUMB010000001">
    <property type="protein sequence ID" value="MBH1918898.1"/>
    <property type="molecule type" value="Genomic_DNA"/>
</dbReference>
<evidence type="ECO:0000313" key="2">
    <source>
        <dbReference type="Proteomes" id="UP000635335"/>
    </source>
</evidence>
<evidence type="ECO:0000313" key="1">
    <source>
        <dbReference type="EMBL" id="MBH1918898.1"/>
    </source>
</evidence>
<comment type="caution">
    <text evidence="1">The sequence shown here is derived from an EMBL/GenBank/DDBJ whole genome shotgun (WGS) entry which is preliminary data.</text>
</comment>
<accession>A0ABS0LU87</accession>
<proteinExistence type="predicted"/>
<keyword evidence="2" id="KW-1185">Reference proteome</keyword>
<protein>
    <submittedName>
        <fullName evidence="1">Uncharacterized protein</fullName>
    </submittedName>
</protein>
<dbReference type="Proteomes" id="UP000635335">
    <property type="component" value="Unassembled WGS sequence"/>
</dbReference>